<comment type="subunit">
    <text evidence="3">Homodimer.</text>
</comment>
<dbReference type="Gene3D" id="3.50.50.60">
    <property type="entry name" value="FAD/NAD(P)-binding domain"/>
    <property type="match status" value="2"/>
</dbReference>
<dbReference type="EMBL" id="FNNJ01000003">
    <property type="protein sequence ID" value="SDX08476.1"/>
    <property type="molecule type" value="Genomic_DNA"/>
</dbReference>
<dbReference type="NCBIfam" id="TIGR01292">
    <property type="entry name" value="TRX_reduct"/>
    <property type="match status" value="1"/>
</dbReference>
<dbReference type="GO" id="GO:0019430">
    <property type="term" value="P:removal of superoxide radicals"/>
    <property type="evidence" value="ECO:0007669"/>
    <property type="project" value="UniProtKB-UniRule"/>
</dbReference>
<sequence>MSENIERIKCLIIGSGPAGYTAAIYASRADLKPVMYTGMQMGGQLTTTTEVDNFPGYPKGTDGTAMMEDLKSQAERFGTEVRFGLVTEVDFSKEVGGVHKVTVDGSTLIEAESVIISTGATAKYLGLESEQRLIGGGVSACATCDGFFYKGQDVVVIGAGDTAAEEATYLSNICNKVTMLVRKDYMRASKAMQHRVEKTANIEVKYNTELDEVLGDNVVEGVRAVNNQTGEKEVIDVTGLFVAIGHKPNTDIFKNVLEMDETGYLITKGKSTKTNLPGVFAAGDVQDKEYRQAVTAAGTGCMAALDAERYLGALI</sequence>
<dbReference type="GO" id="GO:0005737">
    <property type="term" value="C:cytoplasm"/>
    <property type="evidence" value="ECO:0007669"/>
    <property type="project" value="InterPro"/>
</dbReference>
<evidence type="ECO:0000256" key="1">
    <source>
        <dbReference type="ARBA" id="ARBA00022630"/>
    </source>
</evidence>
<dbReference type="SUPFAM" id="SSF51905">
    <property type="entry name" value="FAD/NAD(P)-binding domain"/>
    <property type="match status" value="1"/>
</dbReference>
<keyword evidence="3" id="KW-0274">FAD</keyword>
<comment type="cofactor">
    <cofactor evidence="3">
        <name>FAD</name>
        <dbReference type="ChEBI" id="CHEBI:57692"/>
    </cofactor>
</comment>
<dbReference type="InterPro" id="IPR050097">
    <property type="entry name" value="Ferredoxin-NADP_redctase_2"/>
</dbReference>
<dbReference type="InterPro" id="IPR005982">
    <property type="entry name" value="Thioredox_Rdtase"/>
</dbReference>
<keyword evidence="6" id="KW-1185">Reference proteome</keyword>
<name>A0A1H2YTK7_9FLAO</name>
<evidence type="ECO:0000256" key="2">
    <source>
        <dbReference type="ARBA" id="ARBA00023002"/>
    </source>
</evidence>
<dbReference type="RefSeq" id="WP_090122103.1">
    <property type="nucleotide sequence ID" value="NZ_FNNJ01000003.1"/>
</dbReference>
<evidence type="ECO:0000259" key="4">
    <source>
        <dbReference type="Pfam" id="PF07992"/>
    </source>
</evidence>
<keyword evidence="3" id="KW-0676">Redox-active center</keyword>
<comment type="catalytic activity">
    <reaction evidence="3">
        <text>[thioredoxin]-dithiol + NADP(+) = [thioredoxin]-disulfide + NADPH + H(+)</text>
        <dbReference type="Rhea" id="RHEA:20345"/>
        <dbReference type="Rhea" id="RHEA-COMP:10698"/>
        <dbReference type="Rhea" id="RHEA-COMP:10700"/>
        <dbReference type="ChEBI" id="CHEBI:15378"/>
        <dbReference type="ChEBI" id="CHEBI:29950"/>
        <dbReference type="ChEBI" id="CHEBI:50058"/>
        <dbReference type="ChEBI" id="CHEBI:57783"/>
        <dbReference type="ChEBI" id="CHEBI:58349"/>
        <dbReference type="EC" id="1.8.1.9"/>
    </reaction>
</comment>
<dbReference type="Proteomes" id="UP000199595">
    <property type="component" value="Unassembled WGS sequence"/>
</dbReference>
<dbReference type="PRINTS" id="PR00368">
    <property type="entry name" value="FADPNR"/>
</dbReference>
<dbReference type="OrthoDB" id="9806179at2"/>
<protein>
    <recommendedName>
        <fullName evidence="3">Thioredoxin reductase</fullName>
        <ecNumber evidence="3">1.8.1.9</ecNumber>
    </recommendedName>
</protein>
<dbReference type="GO" id="GO:0004791">
    <property type="term" value="F:thioredoxin-disulfide reductase (NADPH) activity"/>
    <property type="evidence" value="ECO:0007669"/>
    <property type="project" value="UniProtKB-UniRule"/>
</dbReference>
<evidence type="ECO:0000313" key="6">
    <source>
        <dbReference type="Proteomes" id="UP000199595"/>
    </source>
</evidence>
<evidence type="ECO:0000256" key="3">
    <source>
        <dbReference type="RuleBase" id="RU003880"/>
    </source>
</evidence>
<dbReference type="PANTHER" id="PTHR48105">
    <property type="entry name" value="THIOREDOXIN REDUCTASE 1-RELATED-RELATED"/>
    <property type="match status" value="1"/>
</dbReference>
<dbReference type="EC" id="1.8.1.9" evidence="3"/>
<keyword evidence="1 3" id="KW-0285">Flavoprotein</keyword>
<organism evidence="5 6">
    <name type="scientific">Lutibacter oricola</name>
    <dbReference type="NCBI Taxonomy" id="762486"/>
    <lineage>
        <taxon>Bacteria</taxon>
        <taxon>Pseudomonadati</taxon>
        <taxon>Bacteroidota</taxon>
        <taxon>Flavobacteriia</taxon>
        <taxon>Flavobacteriales</taxon>
        <taxon>Flavobacteriaceae</taxon>
        <taxon>Lutibacter</taxon>
    </lineage>
</organism>
<proteinExistence type="inferred from homology"/>
<dbReference type="STRING" id="762486.SAMN05444411_10356"/>
<dbReference type="Pfam" id="PF07992">
    <property type="entry name" value="Pyr_redox_2"/>
    <property type="match status" value="1"/>
</dbReference>
<dbReference type="InterPro" id="IPR036188">
    <property type="entry name" value="FAD/NAD-bd_sf"/>
</dbReference>
<accession>A0A1H2YTK7</accession>
<comment type="similarity">
    <text evidence="3">Belongs to the class-II pyridine nucleotide-disulfide oxidoreductase family.</text>
</comment>
<dbReference type="PRINTS" id="PR00469">
    <property type="entry name" value="PNDRDTASEII"/>
</dbReference>
<evidence type="ECO:0000313" key="5">
    <source>
        <dbReference type="EMBL" id="SDX08476.1"/>
    </source>
</evidence>
<dbReference type="InterPro" id="IPR023753">
    <property type="entry name" value="FAD/NAD-binding_dom"/>
</dbReference>
<feature type="domain" description="FAD/NAD(P)-binding" evidence="4">
    <location>
        <begin position="9"/>
        <end position="300"/>
    </location>
</feature>
<keyword evidence="2 3" id="KW-0560">Oxidoreductase</keyword>
<gene>
    <name evidence="5" type="ORF">SAMN05444411_10356</name>
</gene>
<dbReference type="AlphaFoldDB" id="A0A1H2YTK7"/>
<reference evidence="5 6" key="1">
    <citation type="submission" date="2016-10" db="EMBL/GenBank/DDBJ databases">
        <authorList>
            <person name="de Groot N.N."/>
        </authorList>
    </citation>
    <scope>NUCLEOTIDE SEQUENCE [LARGE SCALE GENOMIC DNA]</scope>
    <source>
        <strain evidence="5 6">DSM 24956</strain>
    </source>
</reference>